<dbReference type="KEGG" id="mgm:Mmc1_0406"/>
<protein>
    <submittedName>
        <fullName evidence="2">Uncharacterized protein</fullName>
    </submittedName>
</protein>
<reference evidence="2 3" key="2">
    <citation type="journal article" date="2012" name="Int. J. Syst. Evol. Microbiol.">
        <title>Magnetococcus marinus gen. nov., sp. nov., a marine, magnetotactic bacterium that represents a novel lineage (Magnetococcaceae fam. nov.; Magnetococcales ord. nov.) at the base of the Alphaproteobacteria.</title>
        <authorList>
            <person name="Bazylinski D.A."/>
            <person name="Williams T.J."/>
            <person name="Lefevre C.T."/>
            <person name="Berg R.J."/>
            <person name="Zhang C.L."/>
            <person name="Bowser S.S."/>
            <person name="Dean A.J."/>
            <person name="Beveridge T.J."/>
        </authorList>
    </citation>
    <scope>NUCLEOTIDE SEQUENCE [LARGE SCALE GENOMIC DNA]</scope>
    <source>
        <strain evidence="3">ATCC BAA-1437 / JCM 17883 / MC-1</strain>
    </source>
</reference>
<reference evidence="3" key="1">
    <citation type="journal article" date="2009" name="Appl. Environ. Microbiol.">
        <title>Complete genome sequence of the chemolithoautotrophic marine magnetotactic coccus strain MC-1.</title>
        <authorList>
            <person name="Schubbe S."/>
            <person name="Williams T.J."/>
            <person name="Xie G."/>
            <person name="Kiss H.E."/>
            <person name="Brettin T.S."/>
            <person name="Martinez D."/>
            <person name="Ross C.A."/>
            <person name="Schuler D."/>
            <person name="Cox B.L."/>
            <person name="Nealson K.H."/>
            <person name="Bazylinski D.A."/>
        </authorList>
    </citation>
    <scope>NUCLEOTIDE SEQUENCE [LARGE SCALE GENOMIC DNA]</scope>
    <source>
        <strain evidence="3">ATCC BAA-1437 / JCM 17883 / MC-1</strain>
    </source>
</reference>
<evidence type="ECO:0000313" key="2">
    <source>
        <dbReference type="EMBL" id="ABK42932.1"/>
    </source>
</evidence>
<feature type="signal peptide" evidence="1">
    <location>
        <begin position="1"/>
        <end position="23"/>
    </location>
</feature>
<dbReference type="Proteomes" id="UP000002586">
    <property type="component" value="Chromosome"/>
</dbReference>
<keyword evidence="1" id="KW-0732">Signal</keyword>
<dbReference type="EMBL" id="CP000471">
    <property type="protein sequence ID" value="ABK42932.1"/>
    <property type="molecule type" value="Genomic_DNA"/>
</dbReference>
<sequence precursor="true">MILKQVGMTALLMMGMGSHGAMAADCAQLPNKMAKVRQHAQVFTQMNAETQALCWTKHPYFQELDGETCPRYQDNFAMGVARMDAVLGGIKYATTQLTAMGAYGAELTRCSAPYMVQKSHLVGQTSQLLKALQTLGVKADECREAHERLGIWCDKQVALKTMQEIQPAVPVKE</sequence>
<evidence type="ECO:0000313" key="3">
    <source>
        <dbReference type="Proteomes" id="UP000002586"/>
    </source>
</evidence>
<evidence type="ECO:0000256" key="1">
    <source>
        <dbReference type="SAM" id="SignalP"/>
    </source>
</evidence>
<accession>A0L4N9</accession>
<proteinExistence type="predicted"/>
<keyword evidence="3" id="KW-1185">Reference proteome</keyword>
<feature type="chain" id="PRO_5002625909" evidence="1">
    <location>
        <begin position="24"/>
        <end position="173"/>
    </location>
</feature>
<dbReference type="HOGENOM" id="CLU_1545782_0_0_5"/>
<name>A0L4N9_MAGMM</name>
<organism evidence="2 3">
    <name type="scientific">Magnetococcus marinus (strain ATCC BAA-1437 / JCM 17883 / MC-1)</name>
    <dbReference type="NCBI Taxonomy" id="156889"/>
    <lineage>
        <taxon>Bacteria</taxon>
        <taxon>Pseudomonadati</taxon>
        <taxon>Pseudomonadota</taxon>
        <taxon>Magnetococcia</taxon>
        <taxon>Magnetococcales</taxon>
        <taxon>Magnetococcaceae</taxon>
        <taxon>Magnetococcus</taxon>
    </lineage>
</organism>
<dbReference type="RefSeq" id="WP_011712102.1">
    <property type="nucleotide sequence ID" value="NC_008576.1"/>
</dbReference>
<dbReference type="STRING" id="156889.Mmc1_0406"/>
<dbReference type="AlphaFoldDB" id="A0L4N9"/>
<gene>
    <name evidence="2" type="ordered locus">Mmc1_0406</name>
</gene>